<dbReference type="Gene3D" id="3.40.1190.20">
    <property type="match status" value="1"/>
</dbReference>
<keyword evidence="3 5" id="KW-0418">Kinase</keyword>
<evidence type="ECO:0000256" key="3">
    <source>
        <dbReference type="ARBA" id="ARBA00022777"/>
    </source>
</evidence>
<comment type="similarity">
    <text evidence="1">Belongs to the carbohydrate kinase PfkB family.</text>
</comment>
<dbReference type="InterPro" id="IPR052700">
    <property type="entry name" value="Carb_kinase_PfkB-like"/>
</dbReference>
<dbReference type="PANTHER" id="PTHR43320:SF2">
    <property type="entry name" value="2-DEHYDRO-3-DEOXYGLUCONOKINASE_2-DEHYDRO-3-DEOXYGALACTONOKINASE"/>
    <property type="match status" value="1"/>
</dbReference>
<organism evidence="5 6">
    <name type="scientific">Enterococcus durans</name>
    <dbReference type="NCBI Taxonomy" id="53345"/>
    <lineage>
        <taxon>Bacteria</taxon>
        <taxon>Bacillati</taxon>
        <taxon>Bacillota</taxon>
        <taxon>Bacilli</taxon>
        <taxon>Lactobacillales</taxon>
        <taxon>Enterococcaceae</taxon>
        <taxon>Enterococcus</taxon>
    </lineage>
</organism>
<accession>A0A367CID5</accession>
<feature type="domain" description="Carbohydrate kinase PfkB" evidence="4">
    <location>
        <begin position="3"/>
        <end position="315"/>
    </location>
</feature>
<evidence type="ECO:0000256" key="2">
    <source>
        <dbReference type="ARBA" id="ARBA00022679"/>
    </source>
</evidence>
<evidence type="ECO:0000313" key="5">
    <source>
        <dbReference type="EMBL" id="RCA12102.1"/>
    </source>
</evidence>
<dbReference type="RefSeq" id="WP_113845171.1">
    <property type="nucleotide sequence ID" value="NZ_LEPB01000001.1"/>
</dbReference>
<dbReference type="CDD" id="cd01166">
    <property type="entry name" value="KdgK"/>
    <property type="match status" value="1"/>
</dbReference>
<keyword evidence="2" id="KW-0808">Transferase</keyword>
<reference evidence="5 6" key="1">
    <citation type="submission" date="2015-06" db="EMBL/GenBank/DDBJ databases">
        <title>The Genome Sequence of Enterococcus durans 4EA1.</title>
        <authorList>
            <consortium name="The Broad Institute Genomics Platform"/>
            <consortium name="The Broad Institute Genome Sequencing Center for Infectious Disease"/>
            <person name="Earl A.M."/>
            <person name="Van Tyne D."/>
            <person name="Lebreton F."/>
            <person name="Saavedra J.T."/>
            <person name="Gilmore M.S."/>
            <person name="Manson Mcguire A."/>
            <person name="Clock S."/>
            <person name="Crupain M."/>
            <person name="Rangan U."/>
            <person name="Young S."/>
            <person name="Abouelleil A."/>
            <person name="Cao P."/>
            <person name="Chapman S.B."/>
            <person name="Griggs A."/>
            <person name="Priest M."/>
            <person name="Shea T."/>
            <person name="Wortman J."/>
            <person name="Nusbaum C."/>
            <person name="Birren B."/>
        </authorList>
    </citation>
    <scope>NUCLEOTIDE SEQUENCE [LARGE SCALE GENOMIC DNA]</scope>
    <source>
        <strain evidence="5 6">4EA1</strain>
    </source>
</reference>
<dbReference type="GO" id="GO:0016301">
    <property type="term" value="F:kinase activity"/>
    <property type="evidence" value="ECO:0007669"/>
    <property type="project" value="UniProtKB-KW"/>
</dbReference>
<dbReference type="STRING" id="53345.LIU_00210"/>
<evidence type="ECO:0000313" key="6">
    <source>
        <dbReference type="Proteomes" id="UP000252797"/>
    </source>
</evidence>
<proteinExistence type="inferred from homology"/>
<protein>
    <submittedName>
        <fullName evidence="5">2-dehydro-3-deoxygluconokinase</fullName>
    </submittedName>
</protein>
<gene>
    <name evidence="5" type="ORF">EA71_00306</name>
</gene>
<dbReference type="Proteomes" id="UP000252797">
    <property type="component" value="Unassembled WGS sequence"/>
</dbReference>
<comment type="caution">
    <text evidence="5">The sequence shown here is derived from an EMBL/GenBank/DDBJ whole genome shotgun (WGS) entry which is preliminary data.</text>
</comment>
<dbReference type="AlphaFoldDB" id="A0A367CID5"/>
<dbReference type="InterPro" id="IPR029056">
    <property type="entry name" value="Ribokinase-like"/>
</dbReference>
<evidence type="ECO:0000259" key="4">
    <source>
        <dbReference type="Pfam" id="PF00294"/>
    </source>
</evidence>
<dbReference type="Pfam" id="PF00294">
    <property type="entry name" value="PfkB"/>
    <property type="match status" value="1"/>
</dbReference>
<evidence type="ECO:0000256" key="1">
    <source>
        <dbReference type="ARBA" id="ARBA00010688"/>
    </source>
</evidence>
<dbReference type="EMBL" id="LEPB01000001">
    <property type="protein sequence ID" value="RCA12102.1"/>
    <property type="molecule type" value="Genomic_DNA"/>
</dbReference>
<dbReference type="PANTHER" id="PTHR43320">
    <property type="entry name" value="SUGAR KINASE"/>
    <property type="match status" value="1"/>
</dbReference>
<dbReference type="SUPFAM" id="SSF53613">
    <property type="entry name" value="Ribokinase-like"/>
    <property type="match status" value="1"/>
</dbReference>
<sequence>MGKAITLGEIMLRLSTDQGKRLETSETFHAHYGGGEANVAISLANYGHEVGFASKVPDHAIGKAVKKHLQSYGVDTTHLLFGGPRLGSYYMETGVGERAASVIYDRAGSSFALMEEDEWNGKQLFQGAEIFHISGITPALSQAWRVLTKKLMQEAKKMGCLVSFDINYRGKLWTPKEASETIQQLLPYVDICSAGELDARYLLGIKDAPEEVEQPLIYYYQKMQEKYPNIHVFYSTKRKVHSASDNELQGTLWMDHGYFESQVHEITPIVDRVGGGDAFAGGVLHGILEKNTPQEIIDFATAASALKHTVHGDCNQFDQSEVARFLACGSGKIVR</sequence>
<name>A0A367CID5_9ENTE</name>
<dbReference type="InterPro" id="IPR011611">
    <property type="entry name" value="PfkB_dom"/>
</dbReference>